<evidence type="ECO:0000256" key="1">
    <source>
        <dbReference type="SAM" id="Phobius"/>
    </source>
</evidence>
<evidence type="ECO:0000313" key="2">
    <source>
        <dbReference type="EMBL" id="KFG37521.1"/>
    </source>
</evidence>
<feature type="transmembrane region" description="Helical" evidence="1">
    <location>
        <begin position="30"/>
        <end position="62"/>
    </location>
</feature>
<gene>
    <name evidence="2" type="ORF">TGFOU_234410B</name>
</gene>
<comment type="caution">
    <text evidence="2">The sequence shown here is derived from an EMBL/GenBank/DDBJ whole genome shotgun (WGS) entry which is preliminary data.</text>
</comment>
<sequence length="186" mass="21889">MDVERHLWDGERIDIEEVNMPTLLGRGGLAFFYVICINIALWLSFMFLRWVVILGVLNFVCYEMQSATAFTSTIDPDIFYVIWSIFCYILWLNNSERTNLVLVANKTAEVQPLMFLRFFGKDLSFPASSLQIIYLCNIVMIILTCRRLLRSLMIFVFELGFLMNMNGQAIAYLTRYSRLRKFNIKW</sequence>
<keyword evidence="1" id="KW-0472">Membrane</keyword>
<dbReference type="EMBL" id="AEYH02002568">
    <property type="protein sequence ID" value="KFG37521.1"/>
    <property type="molecule type" value="Genomic_DNA"/>
</dbReference>
<evidence type="ECO:0000313" key="3">
    <source>
        <dbReference type="Proteomes" id="UP000028838"/>
    </source>
</evidence>
<keyword evidence="1" id="KW-0812">Transmembrane</keyword>
<proteinExistence type="predicted"/>
<reference evidence="2 3" key="1">
    <citation type="submission" date="2014-07" db="EMBL/GenBank/DDBJ databases">
        <authorList>
            <person name="Sibley D."/>
            <person name="Venepally P."/>
            <person name="Karamycheva S."/>
            <person name="Hadjithomas M."/>
            <person name="Khan A."/>
            <person name="Brunk B."/>
            <person name="Roos D."/>
            <person name="Caler E."/>
            <person name="Lorenzi H."/>
        </authorList>
    </citation>
    <scope>NUCLEOTIDE SEQUENCE [LARGE SCALE GENOMIC DNA]</scope>
    <source>
        <strain evidence="2 3">FOU</strain>
    </source>
</reference>
<organism evidence="2 3">
    <name type="scientific">Toxoplasma gondii FOU</name>
    <dbReference type="NCBI Taxonomy" id="943167"/>
    <lineage>
        <taxon>Eukaryota</taxon>
        <taxon>Sar</taxon>
        <taxon>Alveolata</taxon>
        <taxon>Apicomplexa</taxon>
        <taxon>Conoidasida</taxon>
        <taxon>Coccidia</taxon>
        <taxon>Eucoccidiorida</taxon>
        <taxon>Eimeriorina</taxon>
        <taxon>Sarcocystidae</taxon>
        <taxon>Toxoplasma</taxon>
    </lineage>
</organism>
<keyword evidence="1" id="KW-1133">Transmembrane helix</keyword>
<feature type="transmembrane region" description="Helical" evidence="1">
    <location>
        <begin position="123"/>
        <end position="145"/>
    </location>
</feature>
<dbReference type="Proteomes" id="UP000028838">
    <property type="component" value="Unassembled WGS sequence"/>
</dbReference>
<accession>A0A086JZF3</accession>
<dbReference type="AlphaFoldDB" id="A0A086JZF3"/>
<feature type="transmembrane region" description="Helical" evidence="1">
    <location>
        <begin position="152"/>
        <end position="173"/>
    </location>
</feature>
<dbReference type="VEuPathDB" id="ToxoDB:TGFOU_234410B"/>
<feature type="transmembrane region" description="Helical" evidence="1">
    <location>
        <begin position="74"/>
        <end position="92"/>
    </location>
</feature>
<name>A0A086JZF3_TOXGO</name>
<protein>
    <submittedName>
        <fullName evidence="2">Transporter, small conductance mechanosensitive ion channel (MscS) family protein</fullName>
    </submittedName>
</protein>